<dbReference type="EMBL" id="JAPMOU010000126">
    <property type="protein sequence ID" value="MDE1466042.1"/>
    <property type="molecule type" value="Genomic_DNA"/>
</dbReference>
<gene>
    <name evidence="1" type="ORF">ORQ98_29235</name>
</gene>
<organism evidence="1 2">
    <name type="scientific">Spartinivicinus poritis</name>
    <dbReference type="NCBI Taxonomy" id="2994640"/>
    <lineage>
        <taxon>Bacteria</taxon>
        <taxon>Pseudomonadati</taxon>
        <taxon>Pseudomonadota</taxon>
        <taxon>Gammaproteobacteria</taxon>
        <taxon>Oceanospirillales</taxon>
        <taxon>Zooshikellaceae</taxon>
        <taxon>Spartinivicinus</taxon>
    </lineage>
</organism>
<evidence type="ECO:0000313" key="2">
    <source>
        <dbReference type="Proteomes" id="UP001528823"/>
    </source>
</evidence>
<dbReference type="NCBIfam" id="NF047593">
    <property type="entry name" value="IS66_ISAeme5_TnpA"/>
    <property type="match status" value="1"/>
</dbReference>
<keyword evidence="2" id="KW-1185">Reference proteome</keyword>
<name>A0ABT5UI25_9GAMM</name>
<comment type="caution">
    <text evidence="1">The sequence shown here is derived from an EMBL/GenBank/DDBJ whole genome shotgun (WGS) entry which is preliminary data.</text>
</comment>
<accession>A0ABT5UI25</accession>
<sequence>MSYWYRKFEQGQQQKAGNPQSNFIPVALNEVKDKTADDLATGLTLQLPNGICLTDI</sequence>
<proteinExistence type="predicted"/>
<protein>
    <submittedName>
        <fullName evidence="1">Uncharacterized protein</fullName>
    </submittedName>
</protein>
<dbReference type="Proteomes" id="UP001528823">
    <property type="component" value="Unassembled WGS sequence"/>
</dbReference>
<evidence type="ECO:0000313" key="1">
    <source>
        <dbReference type="EMBL" id="MDE1466042.1"/>
    </source>
</evidence>
<reference evidence="1 2" key="1">
    <citation type="submission" date="2022-11" db="EMBL/GenBank/DDBJ databases">
        <title>Spartinivicinus poritis sp. nov., isolated from scleractinian coral Porites lutea.</title>
        <authorList>
            <person name="Zhang G."/>
            <person name="Cai L."/>
            <person name="Wei Q."/>
        </authorList>
    </citation>
    <scope>NUCLEOTIDE SEQUENCE [LARGE SCALE GENOMIC DNA]</scope>
    <source>
        <strain evidence="1 2">A2-2</strain>
    </source>
</reference>